<dbReference type="EMBL" id="LAZR01005602">
    <property type="protein sequence ID" value="KKM98573.1"/>
    <property type="molecule type" value="Genomic_DNA"/>
</dbReference>
<dbReference type="AlphaFoldDB" id="A0A0F9LYT6"/>
<dbReference type="GO" id="GO:0015232">
    <property type="term" value="F:heme transmembrane transporter activity"/>
    <property type="evidence" value="ECO:0007669"/>
    <property type="project" value="InterPro"/>
</dbReference>
<comment type="similarity">
    <text evidence="1">Belongs to the CcmF/CycK/Ccl1/NrfE/CcsA family.</text>
</comment>
<evidence type="ECO:0000313" key="5">
    <source>
        <dbReference type="EMBL" id="KKM98573.1"/>
    </source>
</evidence>
<feature type="transmembrane region" description="Helical" evidence="3">
    <location>
        <begin position="559"/>
        <end position="581"/>
    </location>
</feature>
<evidence type="ECO:0000259" key="4">
    <source>
        <dbReference type="Pfam" id="PF01578"/>
    </source>
</evidence>
<feature type="transmembrane region" description="Helical" evidence="3">
    <location>
        <begin position="36"/>
        <end position="61"/>
    </location>
</feature>
<feature type="transmembrane region" description="Helical" evidence="3">
    <location>
        <begin position="475"/>
        <end position="494"/>
    </location>
</feature>
<feature type="domain" description="Cytochrome c assembly protein" evidence="4">
    <location>
        <begin position="122"/>
        <end position="345"/>
    </location>
</feature>
<feature type="transmembrane region" description="Helical" evidence="3">
    <location>
        <begin position="290"/>
        <end position="313"/>
    </location>
</feature>
<reference evidence="5" key="1">
    <citation type="journal article" date="2015" name="Nature">
        <title>Complex archaea that bridge the gap between prokaryotes and eukaryotes.</title>
        <authorList>
            <person name="Spang A."/>
            <person name="Saw J.H."/>
            <person name="Jorgensen S.L."/>
            <person name="Zaremba-Niedzwiedzka K."/>
            <person name="Martijn J."/>
            <person name="Lind A.E."/>
            <person name="van Eijk R."/>
            <person name="Schleper C."/>
            <person name="Guy L."/>
            <person name="Ettema T.J."/>
        </authorList>
    </citation>
    <scope>NUCLEOTIDE SEQUENCE</scope>
</reference>
<feature type="transmembrane region" description="Helical" evidence="3">
    <location>
        <begin position="500"/>
        <end position="517"/>
    </location>
</feature>
<organism evidence="5">
    <name type="scientific">marine sediment metagenome</name>
    <dbReference type="NCBI Taxonomy" id="412755"/>
    <lineage>
        <taxon>unclassified sequences</taxon>
        <taxon>metagenomes</taxon>
        <taxon>ecological metagenomes</taxon>
    </lineage>
</organism>
<keyword evidence="3" id="KW-1133">Transmembrane helix</keyword>
<dbReference type="Pfam" id="PF01578">
    <property type="entry name" value="Cytochrom_C_asm"/>
    <property type="match status" value="1"/>
</dbReference>
<feature type="transmembrane region" description="Helical" evidence="3">
    <location>
        <begin position="266"/>
        <end position="284"/>
    </location>
</feature>
<protein>
    <recommendedName>
        <fullName evidence="4">Cytochrome c assembly protein domain-containing protein</fullName>
    </recommendedName>
</protein>
<evidence type="ECO:0000256" key="1">
    <source>
        <dbReference type="ARBA" id="ARBA00009186"/>
    </source>
</evidence>
<feature type="transmembrane region" description="Helical" evidence="3">
    <location>
        <begin position="443"/>
        <end position="463"/>
    </location>
</feature>
<dbReference type="GO" id="GO:0016020">
    <property type="term" value="C:membrane"/>
    <property type="evidence" value="ECO:0007669"/>
    <property type="project" value="InterPro"/>
</dbReference>
<dbReference type="InterPro" id="IPR002541">
    <property type="entry name" value="Cyt_c_assembly"/>
</dbReference>
<dbReference type="PANTHER" id="PTHR43653:SF1">
    <property type="entry name" value="CYTOCHROME C-TYPE BIOGENESIS PROTEIN CCMF"/>
    <property type="match status" value="1"/>
</dbReference>
<dbReference type="PANTHER" id="PTHR43653">
    <property type="entry name" value="CYTOCHROME C ASSEMBLY PROTEIN-RELATED"/>
    <property type="match status" value="1"/>
</dbReference>
<gene>
    <name evidence="5" type="ORF">LCGC14_1156540</name>
</gene>
<feature type="transmembrane region" description="Helical" evidence="3">
    <location>
        <begin position="325"/>
        <end position="344"/>
    </location>
</feature>
<keyword evidence="2" id="KW-0201">Cytochrome c-type biogenesis</keyword>
<keyword evidence="3" id="KW-0472">Membrane</keyword>
<feature type="transmembrane region" description="Helical" evidence="3">
    <location>
        <begin position="401"/>
        <end position="423"/>
    </location>
</feature>
<proteinExistence type="inferred from homology"/>
<feature type="transmembrane region" description="Helical" evidence="3">
    <location>
        <begin position="364"/>
        <end position="389"/>
    </location>
</feature>
<name>A0A0F9LYT6_9ZZZZ</name>
<accession>A0A0F9LYT6</accession>
<sequence length="585" mass="67543">MDFKLKSKFALYLVITLFLFIFIPLTLSLLDKGWQVTLILFLGNFFIYIIIFLTVLDLILLTFFKENSYTLSFIIMGLSISLLVFMEFCFINGLYDFVYVWTYSDNSLSLLYKLLAIWADTPGGILSWVVLNSIVIFFYRIKNKNKEDIVFIRSIILSMVVLLVLLFILIFHDPFMTFFNLNPLIVSNIYNNTPETILLTRQIYPLGFGMPASLKSLFLLLHPLTTFFFYAFLLIPFSIIIAEILTPGKNLLQTHQKKFSDLSLKCGWLLSTLAIGLGSFWASVSSSWNLLYWAWDPVETGLLIPWIFTTAYFHTKGFQLRRKKTVIKLNVILIFLSIVFTTLITRGGGFSSLHSGFVSDEILLLIIIIGVSLIVVSLYIIYIFVGFFTEEFQRTKFFFDYLTYVFFFFLAFVCIFGLLLPPITLYFSRFFPVTAISINPSYFIYSASIPATFIGISMIFCSLWNEYKLSRITEFIIIALIVQLFISLILLYIINLWINPTIIIYGLAIFSTALKIIRSIKRKMNFTLFYRRISRSLIHLGISFILLGTLGGPKIFQDIFYISGFYILVLGIIPSILMTFIEKTP</sequence>
<comment type="caution">
    <text evidence="5">The sequence shown here is derived from an EMBL/GenBank/DDBJ whole genome shotgun (WGS) entry which is preliminary data.</text>
</comment>
<dbReference type="GO" id="GO:0017004">
    <property type="term" value="P:cytochrome complex assembly"/>
    <property type="evidence" value="ECO:0007669"/>
    <property type="project" value="UniProtKB-KW"/>
</dbReference>
<dbReference type="PRINTS" id="PR01410">
    <property type="entry name" value="CCBIOGENESIS"/>
</dbReference>
<feature type="transmembrane region" description="Helical" evidence="3">
    <location>
        <begin position="9"/>
        <end position="30"/>
    </location>
</feature>
<feature type="transmembrane region" description="Helical" evidence="3">
    <location>
        <begin position="537"/>
        <end position="553"/>
    </location>
</feature>
<keyword evidence="3" id="KW-0812">Transmembrane</keyword>
<evidence type="ECO:0000256" key="2">
    <source>
        <dbReference type="ARBA" id="ARBA00022748"/>
    </source>
</evidence>
<feature type="transmembrane region" description="Helical" evidence="3">
    <location>
        <begin position="115"/>
        <end position="138"/>
    </location>
</feature>
<dbReference type="GO" id="GO:0020037">
    <property type="term" value="F:heme binding"/>
    <property type="evidence" value="ECO:0007669"/>
    <property type="project" value="InterPro"/>
</dbReference>
<feature type="transmembrane region" description="Helical" evidence="3">
    <location>
        <begin position="150"/>
        <end position="171"/>
    </location>
</feature>
<feature type="transmembrane region" description="Helical" evidence="3">
    <location>
        <begin position="227"/>
        <end position="245"/>
    </location>
</feature>
<evidence type="ECO:0000256" key="3">
    <source>
        <dbReference type="SAM" id="Phobius"/>
    </source>
</evidence>
<feature type="transmembrane region" description="Helical" evidence="3">
    <location>
        <begin position="73"/>
        <end position="95"/>
    </location>
</feature>
<dbReference type="InterPro" id="IPR003567">
    <property type="entry name" value="Cyt_c_biogenesis"/>
</dbReference>